<evidence type="ECO:0000256" key="9">
    <source>
        <dbReference type="SAM" id="SignalP"/>
    </source>
</evidence>
<feature type="domain" description="Partial AB-hydrolase lipase" evidence="10">
    <location>
        <begin position="42"/>
        <end position="107"/>
    </location>
</feature>
<organism evidence="11 12">
    <name type="scientific">Phytophthora oleae</name>
    <dbReference type="NCBI Taxonomy" id="2107226"/>
    <lineage>
        <taxon>Eukaryota</taxon>
        <taxon>Sar</taxon>
        <taxon>Stramenopiles</taxon>
        <taxon>Oomycota</taxon>
        <taxon>Peronosporomycetes</taxon>
        <taxon>Peronosporales</taxon>
        <taxon>Peronosporaceae</taxon>
        <taxon>Phytophthora</taxon>
    </lineage>
</organism>
<dbReference type="GO" id="GO:0016042">
    <property type="term" value="P:lipid catabolic process"/>
    <property type="evidence" value="ECO:0007669"/>
    <property type="project" value="UniProtKB-KW"/>
</dbReference>
<feature type="chain" id="PRO_5044839772" description="Lipase" evidence="9">
    <location>
        <begin position="23"/>
        <end position="428"/>
    </location>
</feature>
<dbReference type="FunFam" id="3.40.50.1820:FF:000057">
    <property type="entry name" value="Lipase"/>
    <property type="match status" value="1"/>
</dbReference>
<evidence type="ECO:0000256" key="2">
    <source>
        <dbReference type="ARBA" id="ARBA00022729"/>
    </source>
</evidence>
<proteinExistence type="inferred from homology"/>
<keyword evidence="12" id="KW-1185">Reference proteome</keyword>
<dbReference type="PANTHER" id="PTHR11005">
    <property type="entry name" value="LYSOSOMAL ACID LIPASE-RELATED"/>
    <property type="match status" value="1"/>
</dbReference>
<feature type="signal peptide" evidence="9">
    <location>
        <begin position="1"/>
        <end position="22"/>
    </location>
</feature>
<dbReference type="AlphaFoldDB" id="A0ABD3FU90"/>
<evidence type="ECO:0000256" key="6">
    <source>
        <dbReference type="ARBA" id="ARBA00023180"/>
    </source>
</evidence>
<evidence type="ECO:0000256" key="3">
    <source>
        <dbReference type="ARBA" id="ARBA00022801"/>
    </source>
</evidence>
<evidence type="ECO:0000313" key="12">
    <source>
        <dbReference type="Proteomes" id="UP001632037"/>
    </source>
</evidence>
<dbReference type="PIRSF" id="PIRSF000862">
    <property type="entry name" value="Steryl_ester_lip"/>
    <property type="match status" value="1"/>
</dbReference>
<dbReference type="Gene3D" id="3.40.50.1820">
    <property type="entry name" value="alpha/beta hydrolase"/>
    <property type="match status" value="1"/>
</dbReference>
<evidence type="ECO:0000256" key="5">
    <source>
        <dbReference type="ARBA" id="ARBA00023098"/>
    </source>
</evidence>
<keyword evidence="4 7" id="KW-0442">Lipid degradation</keyword>
<feature type="active site" description="Charge relay system" evidence="8">
    <location>
        <position position="399"/>
    </location>
</feature>
<comment type="caution">
    <text evidence="11">The sequence shown here is derived from an EMBL/GenBank/DDBJ whole genome shotgun (WGS) entry which is preliminary data.</text>
</comment>
<dbReference type="GO" id="GO:0016787">
    <property type="term" value="F:hydrolase activity"/>
    <property type="evidence" value="ECO:0007669"/>
    <property type="project" value="UniProtKB-KW"/>
</dbReference>
<name>A0ABD3FU90_9STRA</name>
<evidence type="ECO:0000259" key="10">
    <source>
        <dbReference type="Pfam" id="PF04083"/>
    </source>
</evidence>
<gene>
    <name evidence="11" type="ORF">V7S43_005173</name>
</gene>
<keyword evidence="5" id="KW-0443">Lipid metabolism</keyword>
<dbReference type="InterPro" id="IPR029058">
    <property type="entry name" value="AB_hydrolase_fold"/>
</dbReference>
<keyword evidence="3 7" id="KW-0378">Hydrolase</keyword>
<dbReference type="InterPro" id="IPR025483">
    <property type="entry name" value="Lipase_euk"/>
</dbReference>
<dbReference type="SUPFAM" id="SSF53474">
    <property type="entry name" value="alpha/beta-Hydrolases"/>
    <property type="match status" value="1"/>
</dbReference>
<reference evidence="11 12" key="1">
    <citation type="submission" date="2024-09" db="EMBL/GenBank/DDBJ databases">
        <title>Genome sequencing and assembly of Phytophthora oleae, isolate VK10A, causative agent of rot of olive drupes.</title>
        <authorList>
            <person name="Conti Taguali S."/>
            <person name="Riolo M."/>
            <person name="La Spada F."/>
            <person name="Cacciola S.O."/>
            <person name="Dionisio G."/>
        </authorList>
    </citation>
    <scope>NUCLEOTIDE SEQUENCE [LARGE SCALE GENOMIC DNA]</scope>
    <source>
        <strain evidence="11 12">VK10A</strain>
    </source>
</reference>
<feature type="active site" description="Nucleophile" evidence="8">
    <location>
        <position position="183"/>
    </location>
</feature>
<feature type="active site" description="Charge relay system" evidence="8">
    <location>
        <position position="368"/>
    </location>
</feature>
<evidence type="ECO:0000256" key="1">
    <source>
        <dbReference type="ARBA" id="ARBA00010701"/>
    </source>
</evidence>
<keyword evidence="6" id="KW-0325">Glycoprotein</keyword>
<keyword evidence="2 9" id="KW-0732">Signal</keyword>
<dbReference type="Pfam" id="PF04083">
    <property type="entry name" value="Abhydro_lipase"/>
    <property type="match status" value="1"/>
</dbReference>
<dbReference type="Proteomes" id="UP001632037">
    <property type="component" value="Unassembled WGS sequence"/>
</dbReference>
<dbReference type="EMBL" id="JBIMZQ010000008">
    <property type="protein sequence ID" value="KAL3669794.1"/>
    <property type="molecule type" value="Genomic_DNA"/>
</dbReference>
<dbReference type="InterPro" id="IPR006693">
    <property type="entry name" value="AB_hydrolase_lipase"/>
</dbReference>
<sequence length="428" mass="46341">MVTGRLQTWALLLLLGIGLVAANNEVASVAEIAVDPDVGKNTPEIIAARGYDVETHKVTTSDGYILTLHRLPMSYDETQAGSTAAANKPAIVLQHGVVESSFAWVCNYRNQSLAFVLADAGYDVWLGNSRGNTYSNESLYYTTADDEFWDFSWEDMGLYDLPAVINYIQDTSGRSTISYVGHSQGVTQALVGFSANQTLAKSVSYFGALAPVSWLGYSKAELFVALADAHLDLLYQGLGIVEFLPHSDLLTKFLAGYTCTAIDGICGSAISLLFGMTTSLNISHVPVLISQTPAGTSVKDVAHFAQGIREATFARYDYGCSCVQALGLSLCSSAICKNKAKYGSFEPPTFSLGDMVYPRTGLYVGAGDTLTEFADLNRLRSSLPAGTVVHDQTIDIYSHLDFIWAYNANEYVYQDLMAQIAEYEGVGY</sequence>
<accession>A0ABD3FU90</accession>
<evidence type="ECO:0000256" key="8">
    <source>
        <dbReference type="PIRSR" id="PIRSR000862-1"/>
    </source>
</evidence>
<evidence type="ECO:0000256" key="7">
    <source>
        <dbReference type="PIRNR" id="PIRNR000862"/>
    </source>
</evidence>
<evidence type="ECO:0000313" key="11">
    <source>
        <dbReference type="EMBL" id="KAL3669794.1"/>
    </source>
</evidence>
<comment type="similarity">
    <text evidence="1 7">Belongs to the AB hydrolase superfamily. Lipase family.</text>
</comment>
<evidence type="ECO:0000256" key="4">
    <source>
        <dbReference type="ARBA" id="ARBA00022963"/>
    </source>
</evidence>
<protein>
    <recommendedName>
        <fullName evidence="7">Lipase</fullName>
    </recommendedName>
</protein>